<dbReference type="InterPro" id="IPR006016">
    <property type="entry name" value="UspA"/>
</dbReference>
<sequence>MKKILMLTDLSEASHNAFDFARAFFQDTPTDFHLLYIYPAQTGGFDGLKHNAESAQLATTSANQLQHMVTELRQQAIHKKHTFRSSALPGKPLEVVKQLVQAEAYDFVVIGPQQNDTYGLFGNSAIGLVHELKANVLVVPINASLRPMYQVVLAIDFANLKNNNLLSPLKEFVTRRAALLTLLTIETPDNSVIHPEQEIHIRQFLNPIKPIVAHLQAPSPKEGIDAYLAEHPVDLLVTIPHYKSIANALSGDSHSHTQAYTPLVPLLTLYDDGSNDLPELVADPSAVEDTL</sequence>
<comment type="caution">
    <text evidence="2">The sequence shown here is derived from an EMBL/GenBank/DDBJ whole genome shotgun (WGS) entry which is preliminary data.</text>
</comment>
<dbReference type="Gene3D" id="3.40.50.12370">
    <property type="match status" value="1"/>
</dbReference>
<name>A0A927GG62_9BACT</name>
<proteinExistence type="predicted"/>
<evidence type="ECO:0000313" key="3">
    <source>
        <dbReference type="Proteomes" id="UP000653797"/>
    </source>
</evidence>
<protein>
    <submittedName>
        <fullName evidence="2">Universal stress protein</fullName>
    </submittedName>
</protein>
<dbReference type="Pfam" id="PF00582">
    <property type="entry name" value="Usp"/>
    <property type="match status" value="1"/>
</dbReference>
<accession>A0A927GG62</accession>
<reference evidence="2" key="1">
    <citation type="submission" date="2020-09" db="EMBL/GenBank/DDBJ databases">
        <authorList>
            <person name="Kim M.K."/>
        </authorList>
    </citation>
    <scope>NUCLEOTIDE SEQUENCE</scope>
    <source>
        <strain evidence="2">BT704</strain>
    </source>
</reference>
<gene>
    <name evidence="2" type="ORF">IC230_26845</name>
</gene>
<dbReference type="RefSeq" id="WP_191042163.1">
    <property type="nucleotide sequence ID" value="NZ_JACXAA010000013.1"/>
</dbReference>
<dbReference type="AlphaFoldDB" id="A0A927GG62"/>
<dbReference type="SUPFAM" id="SSF52402">
    <property type="entry name" value="Adenine nucleotide alpha hydrolases-like"/>
    <property type="match status" value="1"/>
</dbReference>
<dbReference type="CDD" id="cd00293">
    <property type="entry name" value="USP-like"/>
    <property type="match status" value="1"/>
</dbReference>
<dbReference type="Proteomes" id="UP000653797">
    <property type="component" value="Unassembled WGS sequence"/>
</dbReference>
<dbReference type="EMBL" id="JACXAA010000013">
    <property type="protein sequence ID" value="MBD2756536.1"/>
    <property type="molecule type" value="Genomic_DNA"/>
</dbReference>
<feature type="domain" description="UspA" evidence="1">
    <location>
        <begin position="1"/>
        <end position="140"/>
    </location>
</feature>
<organism evidence="2 3">
    <name type="scientific">Spirosoma validum</name>
    <dbReference type="NCBI Taxonomy" id="2771355"/>
    <lineage>
        <taxon>Bacteria</taxon>
        <taxon>Pseudomonadati</taxon>
        <taxon>Bacteroidota</taxon>
        <taxon>Cytophagia</taxon>
        <taxon>Cytophagales</taxon>
        <taxon>Cytophagaceae</taxon>
        <taxon>Spirosoma</taxon>
    </lineage>
</organism>
<keyword evidence="3" id="KW-1185">Reference proteome</keyword>
<evidence type="ECO:0000259" key="1">
    <source>
        <dbReference type="Pfam" id="PF00582"/>
    </source>
</evidence>
<evidence type="ECO:0000313" key="2">
    <source>
        <dbReference type="EMBL" id="MBD2756536.1"/>
    </source>
</evidence>